<evidence type="ECO:0000259" key="3">
    <source>
        <dbReference type="PROSITE" id="PS50118"/>
    </source>
</evidence>
<proteinExistence type="predicted"/>
<evidence type="ECO:0000256" key="2">
    <source>
        <dbReference type="PROSITE-ProRule" id="PRU00267"/>
    </source>
</evidence>
<dbReference type="InterPro" id="IPR036910">
    <property type="entry name" value="HMG_box_dom_sf"/>
</dbReference>
<dbReference type="AlphaFoldDB" id="A0A077WMB9"/>
<name>A0A077WMB9_9FUNG</name>
<dbReference type="Gene3D" id="1.10.30.10">
    <property type="entry name" value="High mobility group box domain"/>
    <property type="match status" value="2"/>
</dbReference>
<protein>
    <recommendedName>
        <fullName evidence="3">HMG box domain-containing protein</fullName>
    </recommendedName>
</protein>
<evidence type="ECO:0000256" key="1">
    <source>
        <dbReference type="ARBA" id="ARBA00023125"/>
    </source>
</evidence>
<feature type="DNA-binding region" description="HMG box" evidence="2">
    <location>
        <begin position="41"/>
        <end position="109"/>
    </location>
</feature>
<dbReference type="InterPro" id="IPR009071">
    <property type="entry name" value="HMG_box_dom"/>
</dbReference>
<dbReference type="SMART" id="SM00398">
    <property type="entry name" value="HMG"/>
    <property type="match status" value="2"/>
</dbReference>
<keyword evidence="2" id="KW-0539">Nucleus</keyword>
<dbReference type="InterPro" id="IPR050342">
    <property type="entry name" value="HMGB"/>
</dbReference>
<keyword evidence="1 2" id="KW-0238">DNA-binding</keyword>
<feature type="DNA-binding region" description="HMG box" evidence="2">
    <location>
        <begin position="138"/>
        <end position="206"/>
    </location>
</feature>
<accession>A0A077WMB9</accession>
<organism evidence="4">
    <name type="scientific">Lichtheimia ramosa</name>
    <dbReference type="NCBI Taxonomy" id="688394"/>
    <lineage>
        <taxon>Eukaryota</taxon>
        <taxon>Fungi</taxon>
        <taxon>Fungi incertae sedis</taxon>
        <taxon>Mucoromycota</taxon>
        <taxon>Mucoromycotina</taxon>
        <taxon>Mucoromycetes</taxon>
        <taxon>Mucorales</taxon>
        <taxon>Lichtheimiaceae</taxon>
        <taxon>Lichtheimia</taxon>
    </lineage>
</organism>
<feature type="domain" description="HMG box" evidence="3">
    <location>
        <begin position="138"/>
        <end position="206"/>
    </location>
</feature>
<gene>
    <name evidence="4" type="ORF">LRAMOSA09876</name>
</gene>
<dbReference type="PANTHER" id="PTHR48112">
    <property type="entry name" value="HIGH MOBILITY GROUP PROTEIN DSP1"/>
    <property type="match status" value="1"/>
</dbReference>
<reference evidence="4" key="1">
    <citation type="journal article" date="2014" name="Genome Announc.">
        <title>De novo whole-genome sequence and genome annotation of Lichtheimia ramosa.</title>
        <authorList>
            <person name="Linde J."/>
            <person name="Schwartze V."/>
            <person name="Binder U."/>
            <person name="Lass-Florl C."/>
            <person name="Voigt K."/>
            <person name="Horn F."/>
        </authorList>
    </citation>
    <scope>NUCLEOTIDE SEQUENCE</scope>
    <source>
        <strain evidence="4">JMRC FSU:6197</strain>
    </source>
</reference>
<dbReference type="PANTHER" id="PTHR48112:SF22">
    <property type="entry name" value="MITOCHONDRIAL TRANSCRIPTION FACTOR A, ISOFORM B"/>
    <property type="match status" value="1"/>
</dbReference>
<dbReference type="Pfam" id="PF00505">
    <property type="entry name" value="HMG_box"/>
    <property type="match status" value="2"/>
</dbReference>
<dbReference type="CDD" id="cd00084">
    <property type="entry name" value="HMG-box_SF"/>
    <property type="match status" value="1"/>
</dbReference>
<sequence length="212" mass="25052">MSLISSFNRLALSRPVQQYRTYVAAKQLRPTKFKSILENVPPKPRSGWQIFCRENLKNYKGPDGKTNIVEANRALSSKWHSLSDADKERYYEIFKKESAAHKEAYDRVLQNATPQELYDENQLRKKYKLKELKDPKAPKRPALGGYMYYLVELRQNDRSFGDMPLMEQSKEASRRYKALSDQEKKPYIEQAEKAKQKYLKEKENYLSQIKKK</sequence>
<dbReference type="SUPFAM" id="SSF47095">
    <property type="entry name" value="HMG-box"/>
    <property type="match status" value="2"/>
</dbReference>
<dbReference type="EMBL" id="LK023325">
    <property type="protein sequence ID" value="CDS08515.1"/>
    <property type="molecule type" value="Genomic_DNA"/>
</dbReference>
<dbReference type="PROSITE" id="PS50118">
    <property type="entry name" value="HMG_BOX_2"/>
    <property type="match status" value="2"/>
</dbReference>
<dbReference type="OrthoDB" id="5550281at2759"/>
<feature type="domain" description="HMG box" evidence="3">
    <location>
        <begin position="41"/>
        <end position="109"/>
    </location>
</feature>
<dbReference type="GO" id="GO:0005634">
    <property type="term" value="C:nucleus"/>
    <property type="evidence" value="ECO:0007669"/>
    <property type="project" value="UniProtKB-UniRule"/>
</dbReference>
<evidence type="ECO:0000313" key="4">
    <source>
        <dbReference type="EMBL" id="CDS08515.1"/>
    </source>
</evidence>
<dbReference type="GO" id="GO:0003677">
    <property type="term" value="F:DNA binding"/>
    <property type="evidence" value="ECO:0007669"/>
    <property type="project" value="UniProtKB-UniRule"/>
</dbReference>